<proteinExistence type="predicted"/>
<dbReference type="NCBIfam" id="NF045770">
    <property type="entry name" value="MPN403_MG284_C"/>
    <property type="match status" value="1"/>
</dbReference>
<dbReference type="KEGG" id="mphe:HGG69_02025"/>
<dbReference type="RefSeq" id="WP_169605132.1">
    <property type="nucleotide sequence ID" value="NZ_CP051481.1"/>
</dbReference>
<dbReference type="InterPro" id="IPR058231">
    <property type="entry name" value="MG284-like_C"/>
</dbReference>
<dbReference type="AlphaFoldDB" id="A0A858U4V5"/>
<evidence type="ECO:0000313" key="2">
    <source>
        <dbReference type="Proteomes" id="UP000501060"/>
    </source>
</evidence>
<gene>
    <name evidence="1" type="ORF">HGG69_02025</name>
</gene>
<sequence length="118" mass="14596">MQNNARILKDEYSLPLSKKLYLYRKQCAIVKKLFHNEITNNKNQFAKVYPNSKEYKTFINKFEYFNESLDPDQRLIFFNEIWNVNADKYWYKNYFSKTTYYKHLHTILDNFYEFINAI</sequence>
<dbReference type="Proteomes" id="UP000501060">
    <property type="component" value="Chromosome"/>
</dbReference>
<accession>A0A858U4V5</accession>
<evidence type="ECO:0000313" key="1">
    <source>
        <dbReference type="EMBL" id="QJG67081.1"/>
    </source>
</evidence>
<keyword evidence="2" id="KW-1185">Reference proteome</keyword>
<protein>
    <submittedName>
        <fullName evidence="1">Uncharacterized protein</fullName>
    </submittedName>
</protein>
<dbReference type="EMBL" id="CP051481">
    <property type="protein sequence ID" value="QJG67081.1"/>
    <property type="molecule type" value="Genomic_DNA"/>
</dbReference>
<name>A0A858U4V5_9MOLU</name>
<organism evidence="1 2">
    <name type="scientific">Mycoplasma phocoenae</name>
    <dbReference type="NCBI Taxonomy" id="754517"/>
    <lineage>
        <taxon>Bacteria</taxon>
        <taxon>Bacillati</taxon>
        <taxon>Mycoplasmatota</taxon>
        <taxon>Mollicutes</taxon>
        <taxon>Mycoplasmataceae</taxon>
        <taxon>Mycoplasma</taxon>
    </lineage>
</organism>
<reference evidence="1 2" key="1">
    <citation type="submission" date="2020-04" db="EMBL/GenBank/DDBJ databases">
        <title>Novel Mycoplasma species detected in Phocoena phocoena (harbor porpoise) from the USA.</title>
        <authorList>
            <person name="Volokhov D.V."/>
        </authorList>
    </citation>
    <scope>NUCLEOTIDE SEQUENCE [LARGE SCALE GENOMIC DNA]</scope>
    <source>
        <strain evidence="1 2">Phocoena C-264-GEN</strain>
    </source>
</reference>